<dbReference type="AlphaFoldDB" id="K6ZRZ8"/>
<proteinExistence type="predicted"/>
<evidence type="ECO:0000313" key="2">
    <source>
        <dbReference type="EMBL" id="GAC31613.1"/>
    </source>
</evidence>
<feature type="transmembrane region" description="Helical" evidence="1">
    <location>
        <begin position="28"/>
        <end position="44"/>
    </location>
</feature>
<keyword evidence="1" id="KW-0812">Transmembrane</keyword>
<dbReference type="RefSeq" id="WP_007103417.1">
    <property type="nucleotide sequence ID" value="NZ_BAER01000017.1"/>
</dbReference>
<dbReference type="STRING" id="1129793.GPLA_0697"/>
<evidence type="ECO:0008006" key="4">
    <source>
        <dbReference type="Google" id="ProtNLM"/>
    </source>
</evidence>
<name>K6ZRZ8_9ALTE</name>
<keyword evidence="3" id="KW-1185">Reference proteome</keyword>
<evidence type="ECO:0000313" key="3">
    <source>
        <dbReference type="Proteomes" id="UP000006322"/>
    </source>
</evidence>
<dbReference type="OrthoDB" id="7062615at2"/>
<organism evidence="2 3">
    <name type="scientific">Paraglaciecola polaris LMG 21857</name>
    <dbReference type="NCBI Taxonomy" id="1129793"/>
    <lineage>
        <taxon>Bacteria</taxon>
        <taxon>Pseudomonadati</taxon>
        <taxon>Pseudomonadota</taxon>
        <taxon>Gammaproteobacteria</taxon>
        <taxon>Alteromonadales</taxon>
        <taxon>Alteromonadaceae</taxon>
        <taxon>Paraglaciecola</taxon>
    </lineage>
</organism>
<dbReference type="EMBL" id="BAER01000017">
    <property type="protein sequence ID" value="GAC31613.1"/>
    <property type="molecule type" value="Genomic_DNA"/>
</dbReference>
<gene>
    <name evidence="2" type="ORF">GPLA_0697</name>
</gene>
<sequence length="165" mass="19035">MVKLHHAGERWVLTLSPNRSANWVQTKLLITTMAFFVLIIALAWTLVGAWLVLPFAGIEVALLWFIAYKVSLYTYQQQVITITATSIELQLGTYRPQKSWTFNKSDTYIALVEAKNAFECIQLRFIDGSRQIIFAEFLNQADRKVALEYLKAVPIRVLSDKWWHA</sequence>
<reference evidence="3" key="1">
    <citation type="journal article" date="2014" name="Environ. Microbiol.">
        <title>Comparative genomics of the marine bacterial genus Glaciecola reveals the high degree of genomic diversity and genomic characteristic for cold adaptation.</title>
        <authorList>
            <person name="Qin Q.L."/>
            <person name="Xie B.B."/>
            <person name="Yu Y."/>
            <person name="Shu Y.L."/>
            <person name="Rong J.C."/>
            <person name="Zhang Y.J."/>
            <person name="Zhao D.L."/>
            <person name="Chen X.L."/>
            <person name="Zhang X.Y."/>
            <person name="Chen B."/>
            <person name="Zhou B.C."/>
            <person name="Zhang Y.Z."/>
        </authorList>
    </citation>
    <scope>NUCLEOTIDE SEQUENCE [LARGE SCALE GENOMIC DNA]</scope>
    <source>
        <strain evidence="3">LMG 21857</strain>
    </source>
</reference>
<dbReference type="InterPro" id="IPR019253">
    <property type="entry name" value="DUF2244_TM"/>
</dbReference>
<protein>
    <recommendedName>
        <fullName evidence="4">DUF2244 domain-containing protein</fullName>
    </recommendedName>
</protein>
<keyword evidence="1" id="KW-0472">Membrane</keyword>
<dbReference type="Pfam" id="PF10003">
    <property type="entry name" value="DUF2244"/>
    <property type="match status" value="1"/>
</dbReference>
<keyword evidence="1" id="KW-1133">Transmembrane helix</keyword>
<feature type="transmembrane region" description="Helical" evidence="1">
    <location>
        <begin position="50"/>
        <end position="68"/>
    </location>
</feature>
<evidence type="ECO:0000256" key="1">
    <source>
        <dbReference type="SAM" id="Phobius"/>
    </source>
</evidence>
<accession>K6ZRZ8</accession>
<dbReference type="Proteomes" id="UP000006322">
    <property type="component" value="Unassembled WGS sequence"/>
</dbReference>
<comment type="caution">
    <text evidence="2">The sequence shown here is derived from an EMBL/GenBank/DDBJ whole genome shotgun (WGS) entry which is preliminary data.</text>
</comment>